<proteinExistence type="inferred from homology"/>
<dbReference type="PANTHER" id="PTHR18964">
    <property type="entry name" value="ROK (REPRESSOR, ORF, KINASE) FAMILY"/>
    <property type="match status" value="1"/>
</dbReference>
<dbReference type="PROSITE" id="PS01125">
    <property type="entry name" value="ROK"/>
    <property type="match status" value="1"/>
</dbReference>
<dbReference type="RefSeq" id="WP_343847783.1">
    <property type="nucleotide sequence ID" value="NZ_BAAAFI010000001.1"/>
</dbReference>
<dbReference type="InterPro" id="IPR000600">
    <property type="entry name" value="ROK"/>
</dbReference>
<protein>
    <submittedName>
        <fullName evidence="2">Glucokinase</fullName>
    </submittedName>
</protein>
<accession>A0ABP3Y8F6</accession>
<dbReference type="PANTHER" id="PTHR18964:SF149">
    <property type="entry name" value="BIFUNCTIONAL UDP-N-ACETYLGLUCOSAMINE 2-EPIMERASE_N-ACETYLMANNOSAMINE KINASE"/>
    <property type="match status" value="1"/>
</dbReference>
<dbReference type="InterPro" id="IPR043129">
    <property type="entry name" value="ATPase_NBD"/>
</dbReference>
<dbReference type="Pfam" id="PF00480">
    <property type="entry name" value="ROK"/>
    <property type="match status" value="1"/>
</dbReference>
<evidence type="ECO:0000256" key="1">
    <source>
        <dbReference type="ARBA" id="ARBA00006479"/>
    </source>
</evidence>
<dbReference type="InterPro" id="IPR049874">
    <property type="entry name" value="ROK_cs"/>
</dbReference>
<comment type="caution">
    <text evidence="2">The sequence shown here is derived from an EMBL/GenBank/DDBJ whole genome shotgun (WGS) entry which is preliminary data.</text>
</comment>
<name>A0ABP3Y8F6_9BACT</name>
<evidence type="ECO:0000313" key="2">
    <source>
        <dbReference type="EMBL" id="GAA0877092.1"/>
    </source>
</evidence>
<comment type="similarity">
    <text evidence="1">Belongs to the ROK (NagC/XylR) family.</text>
</comment>
<organism evidence="2 3">
    <name type="scientific">Algoriphagus jejuensis</name>
    <dbReference type="NCBI Taxonomy" id="419934"/>
    <lineage>
        <taxon>Bacteria</taxon>
        <taxon>Pseudomonadati</taxon>
        <taxon>Bacteroidota</taxon>
        <taxon>Cytophagia</taxon>
        <taxon>Cytophagales</taxon>
        <taxon>Cyclobacteriaceae</taxon>
        <taxon>Algoriphagus</taxon>
    </lineage>
</organism>
<keyword evidence="3" id="KW-1185">Reference proteome</keyword>
<gene>
    <name evidence="2" type="primary">glcK</name>
    <name evidence="2" type="ORF">GCM10009119_00600</name>
</gene>
<dbReference type="Gene3D" id="3.30.420.40">
    <property type="match status" value="2"/>
</dbReference>
<reference evidence="3" key="1">
    <citation type="journal article" date="2019" name="Int. J. Syst. Evol. Microbiol.">
        <title>The Global Catalogue of Microorganisms (GCM) 10K type strain sequencing project: providing services to taxonomists for standard genome sequencing and annotation.</title>
        <authorList>
            <consortium name="The Broad Institute Genomics Platform"/>
            <consortium name="The Broad Institute Genome Sequencing Center for Infectious Disease"/>
            <person name="Wu L."/>
            <person name="Ma J."/>
        </authorList>
    </citation>
    <scope>NUCLEOTIDE SEQUENCE [LARGE SCALE GENOMIC DNA]</scope>
    <source>
        <strain evidence="3">JCM 16112</strain>
    </source>
</reference>
<evidence type="ECO:0000313" key="3">
    <source>
        <dbReference type="Proteomes" id="UP001500469"/>
    </source>
</evidence>
<sequence>METHYLGIDIGGTRIKLVVLNGAGDLLEQNDYPTHDSEFSGLAWKEKIIETIAQKTQEFAGGNLTKLRCGISAPGLADSSNSKILHMPERLQGIEGLDWSKELNRDIVVLNDGHSACLAEYESFYKSRGVQNMLVLTLGTGVGGGVIINGKLYQGAMQRAGHFGHTVVDHSGVKTMTNMVGSLEYAVGNFSIAERTNGKYQSVKELVKAHVEGHVLASFWWLSSIQKLATGLASLINSFSPELIVLGGGISSGAGNLLFKPLQEFMGLYEWSPDGKSIPIVEANYGGYAGAIGAALFVKSHKTTI</sequence>
<dbReference type="EMBL" id="BAAAFI010000001">
    <property type="protein sequence ID" value="GAA0877092.1"/>
    <property type="molecule type" value="Genomic_DNA"/>
</dbReference>
<dbReference type="Proteomes" id="UP001500469">
    <property type="component" value="Unassembled WGS sequence"/>
</dbReference>
<dbReference type="SUPFAM" id="SSF53067">
    <property type="entry name" value="Actin-like ATPase domain"/>
    <property type="match status" value="1"/>
</dbReference>